<dbReference type="RefSeq" id="XP_957428.3">
    <property type="nucleotide sequence ID" value="XM_952335.3"/>
</dbReference>
<dbReference type="VEuPathDB" id="FungiDB:NCU07203"/>
<dbReference type="HOGENOM" id="CLU_1396693_0_0_1"/>
<dbReference type="InParanoid" id="Q1K5U3"/>
<dbReference type="KEGG" id="ncr:NCU07203"/>
<keyword evidence="2" id="KW-1185">Reference proteome</keyword>
<dbReference type="PaxDb" id="5141-EFNCRP00000007202"/>
<dbReference type="GeneID" id="3873587"/>
<name>Q1K5U3_NEUCR</name>
<dbReference type="Proteomes" id="UP000001805">
    <property type="component" value="Chromosome 2, Linkage Group V"/>
</dbReference>
<dbReference type="AlphaFoldDB" id="Q1K5U3"/>
<evidence type="ECO:0000313" key="1">
    <source>
        <dbReference type="EMBL" id="EAA28192.3"/>
    </source>
</evidence>
<protein>
    <submittedName>
        <fullName evidence="1">Uncharacterized protein</fullName>
    </submittedName>
</protein>
<evidence type="ECO:0000313" key="2">
    <source>
        <dbReference type="Proteomes" id="UP000001805"/>
    </source>
</evidence>
<dbReference type="EMBL" id="CM002240">
    <property type="protein sequence ID" value="EAA28192.3"/>
    <property type="molecule type" value="Genomic_DNA"/>
</dbReference>
<reference evidence="1 2" key="1">
    <citation type="journal article" date="2003" name="Nature">
        <title>The genome sequence of the filamentous fungus Neurospora crassa.</title>
        <authorList>
            <person name="Galagan J.E."/>
            <person name="Calvo S.E."/>
            <person name="Borkovich K.A."/>
            <person name="Selker E.U."/>
            <person name="Read N.D."/>
            <person name="Jaffe D."/>
            <person name="FitzHugh W."/>
            <person name="Ma L.J."/>
            <person name="Smirnov S."/>
            <person name="Purcell S."/>
            <person name="Rehman B."/>
            <person name="Elkins T."/>
            <person name="Engels R."/>
            <person name="Wang S."/>
            <person name="Nielsen C.B."/>
            <person name="Butler J."/>
            <person name="Endrizzi M."/>
            <person name="Qui D."/>
            <person name="Ianakiev P."/>
            <person name="Bell-Pedersen D."/>
            <person name="Nelson M.A."/>
            <person name="Werner-Washburne M."/>
            <person name="Selitrennikoff C.P."/>
            <person name="Kinsey J.A."/>
            <person name="Braun E.L."/>
            <person name="Zelter A."/>
            <person name="Schulte U."/>
            <person name="Kothe G.O."/>
            <person name="Jedd G."/>
            <person name="Mewes W."/>
            <person name="Staben C."/>
            <person name="Marcotte E."/>
            <person name="Greenberg D."/>
            <person name="Roy A."/>
            <person name="Foley K."/>
            <person name="Naylor J."/>
            <person name="Stange-Thomann N."/>
            <person name="Barrett R."/>
            <person name="Gnerre S."/>
            <person name="Kamal M."/>
            <person name="Kamvysselis M."/>
            <person name="Mauceli E."/>
            <person name="Bielke C."/>
            <person name="Rudd S."/>
            <person name="Frishman D."/>
            <person name="Krystofova S."/>
            <person name="Rasmussen C."/>
            <person name="Metzenberg R.L."/>
            <person name="Perkins D.D."/>
            <person name="Kroken S."/>
            <person name="Cogoni C."/>
            <person name="Macino G."/>
            <person name="Catcheside D."/>
            <person name="Li W."/>
            <person name="Pratt R.J."/>
            <person name="Osmani S.A."/>
            <person name="DeSouza C.P."/>
            <person name="Glass L."/>
            <person name="Orbach M.J."/>
            <person name="Berglund J.A."/>
            <person name="Voelker R."/>
            <person name="Yarden O."/>
            <person name="Plamann M."/>
            <person name="Seiler S."/>
            <person name="Dunlap J."/>
            <person name="Radford A."/>
            <person name="Aramayo R."/>
            <person name="Natvig D.O."/>
            <person name="Alex L.A."/>
            <person name="Mannhaupt G."/>
            <person name="Ebbole D.J."/>
            <person name="Freitag M."/>
            <person name="Paulsen I."/>
            <person name="Sachs M.S."/>
            <person name="Lander E.S."/>
            <person name="Nusbaum C."/>
            <person name="Birren B."/>
        </authorList>
    </citation>
    <scope>NUCLEOTIDE SEQUENCE [LARGE SCALE GENOMIC DNA]</scope>
    <source>
        <strain evidence="2">ATCC 24698 / 74-OR23-1A / CBS 708.71 / DSM 1257 / FGSC 987</strain>
    </source>
</reference>
<gene>
    <name evidence="1" type="ORF">NCU07203</name>
</gene>
<sequence length="239" mass="26907">MIRSSRNFVQSFYARWKPTESLRAYLGFEGRMLCQFAKSYWKRGSTPYLIRGPGEMDKAADGTFDVGTKAKWLTDMENGQRKSSSQNFSLELQQDDYGSNITALIEVPLGLIRHTANVISPRLCVMFQSCYSSNGSSTLVSTALPVEHERNQSRLFRHPGHVCLAIINLDIAGHPQLSPSPNHCCHLQSQTPPYSLSFSAWIDHGPGWSCQDITYDLQYMENNKPAVIISSIFQPHSQD</sequence>
<accession>Q1K5U3</accession>
<organism evidence="1 2">
    <name type="scientific">Neurospora crassa (strain ATCC 24698 / 74-OR23-1A / CBS 708.71 / DSM 1257 / FGSC 987)</name>
    <dbReference type="NCBI Taxonomy" id="367110"/>
    <lineage>
        <taxon>Eukaryota</taxon>
        <taxon>Fungi</taxon>
        <taxon>Dikarya</taxon>
        <taxon>Ascomycota</taxon>
        <taxon>Pezizomycotina</taxon>
        <taxon>Sordariomycetes</taxon>
        <taxon>Sordariomycetidae</taxon>
        <taxon>Sordariales</taxon>
        <taxon>Sordariaceae</taxon>
        <taxon>Neurospora</taxon>
    </lineage>
</organism>
<proteinExistence type="predicted"/>